<dbReference type="SMART" id="SM00215">
    <property type="entry name" value="VWC_out"/>
    <property type="match status" value="2"/>
</dbReference>
<feature type="domain" description="VWFA" evidence="17">
    <location>
        <begin position="1037"/>
        <end position="1210"/>
    </location>
</feature>
<keyword evidence="10 13" id="KW-1015">Disulfide bond</keyword>
<feature type="disulfide bond" evidence="13">
    <location>
        <begin position="2528"/>
        <end position="2577"/>
    </location>
</feature>
<dbReference type="Pfam" id="PF00092">
    <property type="entry name" value="VWA"/>
    <property type="match status" value="3"/>
</dbReference>
<dbReference type="PROSITE" id="PS01208">
    <property type="entry name" value="VWFC_1"/>
    <property type="match status" value="3"/>
</dbReference>
<dbReference type="PROSITE" id="PS01225">
    <property type="entry name" value="CTCK_2"/>
    <property type="match status" value="1"/>
</dbReference>
<evidence type="ECO:0000313" key="20">
    <source>
        <dbReference type="Proteomes" id="UP000593565"/>
    </source>
</evidence>
<feature type="domain" description="VWFA" evidence="17">
    <location>
        <begin position="1481"/>
        <end position="1659"/>
    </location>
</feature>
<keyword evidence="9" id="KW-0094">Blood coagulation</keyword>
<keyword evidence="8" id="KW-0130">Cell adhesion</keyword>
<dbReference type="SMART" id="SM00041">
    <property type="entry name" value="CT"/>
    <property type="match status" value="1"/>
</dbReference>
<reference evidence="19 20" key="1">
    <citation type="submission" date="2020-02" db="EMBL/GenBank/DDBJ databases">
        <title>A chromosome-scale genome assembly of the black bullhead catfish (Ameiurus melas).</title>
        <authorList>
            <person name="Wen M."/>
            <person name="Zham M."/>
            <person name="Cabau C."/>
            <person name="Klopp C."/>
            <person name="Donnadieu C."/>
            <person name="Roques C."/>
            <person name="Bouchez O."/>
            <person name="Lampietro C."/>
            <person name="Jouanno E."/>
            <person name="Herpin A."/>
            <person name="Louis A."/>
            <person name="Berthelot C."/>
            <person name="Parey E."/>
            <person name="Roest-Crollius H."/>
            <person name="Braasch I."/>
            <person name="Postlethwait J."/>
            <person name="Robinson-Rechavi M."/>
            <person name="Echchiki A."/>
            <person name="Begum T."/>
            <person name="Montfort J."/>
            <person name="Schartl M."/>
            <person name="Bobe J."/>
            <person name="Guiguen Y."/>
        </authorList>
    </citation>
    <scope>NUCLEOTIDE SEQUENCE [LARGE SCALE GENOMIC DNA]</scope>
    <source>
        <strain evidence="19">M_S1</strain>
        <tissue evidence="19">Blood</tissue>
    </source>
</reference>
<feature type="domain" description="VWFC" evidence="16">
    <location>
        <begin position="2052"/>
        <end position="2124"/>
    </location>
</feature>
<dbReference type="InterPro" id="IPR001007">
    <property type="entry name" value="VWF_dom"/>
</dbReference>
<feature type="domain" description="VWFD" evidence="18">
    <location>
        <begin position="1"/>
        <end position="130"/>
    </location>
</feature>
<dbReference type="SMART" id="SM00214">
    <property type="entry name" value="VWC"/>
    <property type="match status" value="4"/>
</dbReference>
<evidence type="ECO:0000256" key="12">
    <source>
        <dbReference type="ARBA" id="ARBA00025858"/>
    </source>
</evidence>
<keyword evidence="4" id="KW-0272">Extracellular matrix</keyword>
<proteinExistence type="predicted"/>
<keyword evidence="6" id="KW-0356">Hemostasis</keyword>
<protein>
    <recommendedName>
        <fullName evidence="2">von Willebrand factor</fullName>
    </recommendedName>
</protein>
<feature type="domain" description="VWFC" evidence="16">
    <location>
        <begin position="2224"/>
        <end position="2290"/>
    </location>
</feature>
<evidence type="ECO:0000256" key="3">
    <source>
        <dbReference type="ARBA" id="ARBA00022525"/>
    </source>
</evidence>
<evidence type="ECO:0000256" key="10">
    <source>
        <dbReference type="ARBA" id="ARBA00023157"/>
    </source>
</evidence>
<dbReference type="PROSITE" id="PS50184">
    <property type="entry name" value="VWFC_2"/>
    <property type="match status" value="3"/>
</dbReference>
<feature type="domain" description="VWFC" evidence="16">
    <location>
        <begin position="2372"/>
        <end position="2434"/>
    </location>
</feature>
<dbReference type="Pfam" id="PF01826">
    <property type="entry name" value="TIL"/>
    <property type="match status" value="1"/>
</dbReference>
<name>A0A7J6BDQ7_AMEME</name>
<dbReference type="SUPFAM" id="SSF53300">
    <property type="entry name" value="vWA-like"/>
    <property type="match status" value="3"/>
</dbReference>
<dbReference type="PANTHER" id="PTHR11339">
    <property type="entry name" value="EXTRACELLULAR MATRIX GLYCOPROTEIN RELATED"/>
    <property type="match status" value="1"/>
</dbReference>
<organism evidence="19 20">
    <name type="scientific">Ameiurus melas</name>
    <name type="common">Black bullhead</name>
    <name type="synonym">Silurus melas</name>
    <dbReference type="NCBI Taxonomy" id="219545"/>
    <lineage>
        <taxon>Eukaryota</taxon>
        <taxon>Metazoa</taxon>
        <taxon>Chordata</taxon>
        <taxon>Craniata</taxon>
        <taxon>Vertebrata</taxon>
        <taxon>Euteleostomi</taxon>
        <taxon>Actinopterygii</taxon>
        <taxon>Neopterygii</taxon>
        <taxon>Teleostei</taxon>
        <taxon>Ostariophysi</taxon>
        <taxon>Siluriformes</taxon>
        <taxon>Ictaluridae</taxon>
        <taxon>Ameiurus</taxon>
    </lineage>
</organism>
<evidence type="ECO:0000256" key="2">
    <source>
        <dbReference type="ARBA" id="ARBA00016619"/>
    </source>
</evidence>
<evidence type="ECO:0000256" key="9">
    <source>
        <dbReference type="ARBA" id="ARBA00023084"/>
    </source>
</evidence>
<dbReference type="InterPro" id="IPR058753">
    <property type="entry name" value="TIL_OTOGL_Mucin"/>
</dbReference>
<dbReference type="SMART" id="SM00327">
    <property type="entry name" value="VWA"/>
    <property type="match status" value="3"/>
</dbReference>
<keyword evidence="7" id="KW-0677">Repeat</keyword>
<evidence type="ECO:0000259" key="15">
    <source>
        <dbReference type="PROSITE" id="PS01225"/>
    </source>
</evidence>
<dbReference type="CDD" id="cd19941">
    <property type="entry name" value="TIL"/>
    <property type="match status" value="3"/>
</dbReference>
<evidence type="ECO:0000256" key="7">
    <source>
        <dbReference type="ARBA" id="ARBA00022737"/>
    </source>
</evidence>
<feature type="domain" description="VWFD" evidence="18">
    <location>
        <begin position="634"/>
        <end position="801"/>
    </location>
</feature>
<dbReference type="Pfam" id="PF23244">
    <property type="entry name" value="VWF"/>
    <property type="match status" value="1"/>
</dbReference>
<comment type="subunit">
    <text evidence="12">Multimeric. Interacts with F8.</text>
</comment>
<evidence type="ECO:0000256" key="1">
    <source>
        <dbReference type="ARBA" id="ARBA00004498"/>
    </source>
</evidence>
<feature type="disulfide bond" evidence="13">
    <location>
        <begin position="2543"/>
        <end position="2595"/>
    </location>
</feature>
<dbReference type="SMART" id="SM00832">
    <property type="entry name" value="C8"/>
    <property type="match status" value="3"/>
</dbReference>
<evidence type="ECO:0000259" key="17">
    <source>
        <dbReference type="PROSITE" id="PS50234"/>
    </source>
</evidence>
<dbReference type="InterPro" id="IPR001846">
    <property type="entry name" value="VWF_type-D"/>
</dbReference>
<feature type="domain" description="VWFD" evidence="18">
    <location>
        <begin position="280"/>
        <end position="454"/>
    </location>
</feature>
<dbReference type="InterPro" id="IPR002919">
    <property type="entry name" value="TIL_dom"/>
</dbReference>
<dbReference type="Pfam" id="PF00094">
    <property type="entry name" value="VWD"/>
    <property type="match status" value="4"/>
</dbReference>
<dbReference type="InterPro" id="IPR050780">
    <property type="entry name" value="Mucin_vWF_Thrombospondin_sf"/>
</dbReference>
<dbReference type="EMBL" id="JAAGNN010000003">
    <property type="protein sequence ID" value="KAF4091898.1"/>
    <property type="molecule type" value="Genomic_DNA"/>
</dbReference>
<dbReference type="PANTHER" id="PTHR11339:SF361">
    <property type="entry name" value="VON WILLEBRAND FACTOR"/>
    <property type="match status" value="1"/>
</dbReference>
<evidence type="ECO:0000256" key="8">
    <source>
        <dbReference type="ARBA" id="ARBA00022889"/>
    </source>
</evidence>
<comment type="subcellular location">
    <subcellularLocation>
        <location evidence="1">Secreted</location>
        <location evidence="1">Extracellular space</location>
        <location evidence="1">Extracellular matrix</location>
    </subcellularLocation>
</comment>
<evidence type="ECO:0000256" key="11">
    <source>
        <dbReference type="ARBA" id="ARBA00023180"/>
    </source>
</evidence>
<evidence type="ECO:0000259" key="16">
    <source>
        <dbReference type="PROSITE" id="PS50184"/>
    </source>
</evidence>
<dbReference type="Pfam" id="PF08742">
    <property type="entry name" value="C8"/>
    <property type="match status" value="3"/>
</dbReference>
<keyword evidence="20" id="KW-1185">Reference proteome</keyword>
<sequence length="2603" mass="284561">MVLPKMETRLSRRSAALTGLFLLQVTGKWRLTQQGERLQLPYASNSVFAGYELGSVPFGSDEFGFFVHIDPTHNIQITLSKQHQNRTCGLCGNFNSAPRDDYTAQEGFLTEDPYDFANSWARNDAENVCKRVKAPSQTCNTTKDSAQMCVTVETVRSVCATPCWSTHAPAPATDSSCTAGTHRPSALQSVQEECSTLNALSHVPRHVRASTSTNSAGTSVWTAAPAQRVRCWIESTVWMFLSVRVSTQENAPPGSTVSQDCNTCVCRHGSWECTNEDCPGNCVVTGQSHFKTFDDKFFTFSGICQYLLAKDCHSSSFSVVIDTVQCADDPDAVCTRSVTLKFHDLDNQTIRLKHGGVVSVDGIDVQTPLINGRLRVQSTVLSSVRLNFGDDLRLDWDGQGRVQLRLSPVYAGKTCGLCGNYNGNQGDDFLTVGGLVEARVEGFGNAWKMNSECDNVQKQPTDPCSLNPKRVNFAEESCAVMLSVRFEACHHKVNPSPYVKNCRYDVCSCADGHVCLCAAVSSYAAACAAQGVRRRSLSCQVPLHRLSVSSRDVGIECAKTCQNLDLECVSQGCVSGCVCPAGTVRYRRDCIPPDQCPCFHNNHAYAPGQSVNIDCNTCVCEGRQWKCTQRVCDGVCRTVGESNYISFDGLKFSFPGRCQYVLAQDYCNGVDGTFRVLVENSACGVIGHRCSKSISVFYMEGLITMEKGEVKMRRPVMKETDIEIVRSGLYYIILLGKHISLTWDMGTRIILQINSVYRSKVCGLCGNFDGSQNNDLLSSNNQMEVDPIDFGNSWKIRPSCADAVQVPSECNSDMVKLVTVEQSCRVLNSAPFRECNSVVDSEPFWEICTHDTCSCSSVGDCACFCDTIAAYAHECARKGVIVEWRSNDLCPLSCEELNNDAGLECEWRFNACGKACPVTCQHPEPLNCPSSCVEGCHASCPPGQVLDEVLERCVDPSQCQVCMHGGERISHGKQVILNHNDPHLCQICHCEENTLTCGPCPLSGPTSTLSPISDLTTLTPFPFTTPVPEDACDRAMDLAFLVDGSSSLSEEDFGLVKLFILDVVERFRMGSAHTRATVLLFHSGVKSYDMQVQKWIFKKMVRDMHYSGGDVAFMDEAIKYLSVYIYDKNKREHAGRVAILLTASKNPRPMRTTQRLLKKKDITVLTIALGPNVNMAQVNEITKATPSSRVYVLSSAGELDNRALEITDYLCTLGLDPEPPKKPATQKTTTTSATSATTTSPVAVRLSTVPANVPPTAAVMTAYPSILTPGTTFPPPNVTFHDITILLEGSDSVGEHSFNVTREAIINILASFEQQEEEKYRVTVMQYSFTITVEISRMELLNWDHLQHQLRQIHFRGGEQINTGHAIRSVYESITTETPSRSPDQMVFLITQNPPTDVIQRPPSSTHTQIFPIGIGPHVREEDLKLLSFPHPPIMLKNTEELRLLGPLLVNISRTQKVPFKPVPPPRATLPPSVPCSKPMDVLFLLRATSSDQFADLKTFVKSFIRNSHIDRKGTQVAVTLYGEKPVEAVSWRDTQSTENLLRLVEKLQTNPDTSPKLGAALQSAVQSSISSTSGGRMGVAKVVVMLVTDRSMDSVQQPTNDALTAGVSVFPIGVGRQYDRNELIMLAGQHTHENIIELRSTNDLLAMVTLDQSFIDKLCRAGPPGVCVDDDGKERKPGETWLLADGCHSLLCNPSGVVTLQSHRVNCERLEPPTCKNNLHAIKVNQTCGCTWACPCMCIGSSTSHVVSFGGVALKLKGACSYSLLQSGGAELVLNTAKCRDSPSQICMKSLELREGGARVVLGDDMKVTVDGVITPVPFRRGGVAVSQIGALLHQLRSEKHGFTLSFTPHSNEFTISLDVTMATRTTGICGSCSDDQTDLLLPDGSVSSDSDAFLRGWALGECVDSVTEECEAGVAQSCELLASEMFSECHNLIPPQDYVAMCRKVACHPAMVCDLLAAYSSVCRQQGVCVHWRTPNLCPMTCSKNMEYDACRTGCVEQCGNARASLGDVVERGDGMVGGAQCWTTPTEGCFCPPGTVLQGEECVSQEACRQCVDHHGHVHQFMDSWTPDDNPCLLCLCLDQQHINCTALPCTNAKAPVCGVCEILVEKKESKCCPEYECVCDTVNCKLSAPPQCGNGLTSVLTNPGECAPVYQCVCRKDQCSATRPSCPAHKKLSIRQTDCCDSFECVCDCQSSTRVCPPGYITKEMTNECGCVEVTCLPDKVCVVYGVVYQKGSTWEEKCKTCTCTEQTDRTTGLHIAQCVDPICNQICPVGSTYSHPEGDCCGHCRKNSCVEDDPRLGERLRQVGESWVSPDNQCVLSECVQVNEEVFIQHTNVSCRIMDMPSCPLGTELHCSTPDHCCPTCQCVPVDACVMNHTLIGVGERVMVDACTNCKCVTEGGKYHLACRKMSCSPCSEGYTPEPIPGSCCGRCVASSCNIQRPDGQLITLRVNTTHEEGCTKRMCRVNENGELVLETVVTTCPPLDRASCLEHGGQISRIGQSCCELCTEPECRRRVGVLDYIRIDDCNSEEKLELSYCEGRCSSKSVYSVEKNHVENQCVCCTATGTLPLSVSLRCPNGTHTHHQVLTVTGCECESHVCPAD</sequence>
<evidence type="ECO:0000256" key="6">
    <source>
        <dbReference type="ARBA" id="ARBA00022696"/>
    </source>
</evidence>
<dbReference type="FunFam" id="2.10.25.10:FF:000284">
    <property type="entry name" value="von Willebrand factor"/>
    <property type="match status" value="1"/>
</dbReference>
<dbReference type="SUPFAM" id="SSF57567">
    <property type="entry name" value="Serine protease inhibitors"/>
    <property type="match status" value="3"/>
</dbReference>
<feature type="domain" description="VWFA" evidence="17">
    <location>
        <begin position="1282"/>
        <end position="1452"/>
    </location>
</feature>
<dbReference type="PRINTS" id="PR00453">
    <property type="entry name" value="VWFADOMAIN"/>
</dbReference>
<evidence type="ECO:0000313" key="19">
    <source>
        <dbReference type="EMBL" id="KAF4091898.1"/>
    </source>
</evidence>
<evidence type="ECO:0000259" key="18">
    <source>
        <dbReference type="PROSITE" id="PS51233"/>
    </source>
</evidence>
<dbReference type="SMART" id="SM00216">
    <property type="entry name" value="VWD"/>
    <property type="match status" value="3"/>
</dbReference>
<dbReference type="PROSITE" id="PS01185">
    <property type="entry name" value="CTCK_1"/>
    <property type="match status" value="1"/>
</dbReference>
<dbReference type="InterPro" id="IPR036084">
    <property type="entry name" value="Ser_inhib-like_sf"/>
</dbReference>
<feature type="region of interest" description="Disordered" evidence="14">
    <location>
        <begin position="1217"/>
        <end position="1239"/>
    </location>
</feature>
<dbReference type="SUPFAM" id="SSF57603">
    <property type="entry name" value="FnI-like domain"/>
    <property type="match status" value="1"/>
</dbReference>
<comment type="caution">
    <text evidence="19">The sequence shown here is derived from an EMBL/GenBank/DDBJ whole genome shotgun (WGS) entry which is preliminary data.</text>
</comment>
<gene>
    <name evidence="19" type="ORF">AMELA_G00042200</name>
</gene>
<dbReference type="PROSITE" id="PS51233">
    <property type="entry name" value="VWFD"/>
    <property type="match status" value="4"/>
</dbReference>
<dbReference type="InterPro" id="IPR014853">
    <property type="entry name" value="VWF/SSPO/ZAN-like_Cys-rich_dom"/>
</dbReference>
<evidence type="ECO:0000256" key="4">
    <source>
        <dbReference type="ARBA" id="ARBA00022530"/>
    </source>
</evidence>
<feature type="domain" description="VWFD" evidence="18">
    <location>
        <begin position="1737"/>
        <end position="1913"/>
    </location>
</feature>
<feature type="domain" description="CTCK" evidence="15">
    <location>
        <begin position="2513"/>
        <end position="2601"/>
    </location>
</feature>
<dbReference type="Proteomes" id="UP000593565">
    <property type="component" value="Unassembled WGS sequence"/>
</dbReference>
<dbReference type="InterPro" id="IPR002035">
    <property type="entry name" value="VWF_A"/>
</dbReference>
<feature type="disulfide bond" evidence="13">
    <location>
        <begin position="2513"/>
        <end position="2563"/>
    </location>
</feature>
<dbReference type="Pfam" id="PF25962">
    <property type="entry name" value="TIL_OTOGL_Mucin"/>
    <property type="match status" value="1"/>
</dbReference>
<feature type="disulfide bond" evidence="13">
    <location>
        <begin position="2539"/>
        <end position="2593"/>
    </location>
</feature>
<dbReference type="InterPro" id="IPR036465">
    <property type="entry name" value="vWFA_dom_sf"/>
</dbReference>
<dbReference type="Gene3D" id="3.40.50.410">
    <property type="entry name" value="von Willebrand factor, type A domain"/>
    <property type="match status" value="3"/>
</dbReference>
<dbReference type="InterPro" id="IPR006207">
    <property type="entry name" value="Cys_knot_C"/>
</dbReference>
<feature type="compositionally biased region" description="Low complexity" evidence="14">
    <location>
        <begin position="1223"/>
        <end position="1239"/>
    </location>
</feature>
<evidence type="ECO:0000256" key="5">
    <source>
        <dbReference type="ARBA" id="ARBA00022685"/>
    </source>
</evidence>
<dbReference type="PROSITE" id="PS50234">
    <property type="entry name" value="VWFA"/>
    <property type="match status" value="3"/>
</dbReference>
<dbReference type="Gene3D" id="2.10.25.10">
    <property type="entry name" value="Laminin"/>
    <property type="match status" value="3"/>
</dbReference>
<evidence type="ECO:0000256" key="13">
    <source>
        <dbReference type="PROSITE-ProRule" id="PRU00039"/>
    </source>
</evidence>
<keyword evidence="11" id="KW-0325">Glycoprotein</keyword>
<dbReference type="CDD" id="cd01450">
    <property type="entry name" value="vWFA_subfamily_ECM"/>
    <property type="match status" value="3"/>
</dbReference>
<keyword evidence="5" id="KW-0165">Cleavage on pair of basic residues</keyword>
<keyword evidence="3" id="KW-0964">Secreted</keyword>
<evidence type="ECO:0000256" key="14">
    <source>
        <dbReference type="SAM" id="MobiDB-lite"/>
    </source>
</evidence>
<accession>A0A7J6BDQ7</accession>